<dbReference type="InterPro" id="IPR012340">
    <property type="entry name" value="NA-bd_OB-fold"/>
</dbReference>
<name>A0A7X0SMM5_9BACL</name>
<comment type="caution">
    <text evidence="5">The sequence shown here is derived from an EMBL/GenBank/DDBJ whole genome shotgun (WGS) entry which is preliminary data.</text>
</comment>
<dbReference type="GO" id="GO:0006281">
    <property type="term" value="P:DNA repair"/>
    <property type="evidence" value="ECO:0007669"/>
    <property type="project" value="InterPro"/>
</dbReference>
<protein>
    <submittedName>
        <fullName evidence="5">ATP-dependent DNA ligase</fullName>
    </submittedName>
</protein>
<feature type="domain" description="ATP-dependent DNA ligase family profile" evidence="4">
    <location>
        <begin position="103"/>
        <end position="192"/>
    </location>
</feature>
<evidence type="ECO:0000313" key="6">
    <source>
        <dbReference type="Proteomes" id="UP000564644"/>
    </source>
</evidence>
<dbReference type="PANTHER" id="PTHR45674">
    <property type="entry name" value="DNA LIGASE 1/3 FAMILY MEMBER"/>
    <property type="match status" value="1"/>
</dbReference>
<dbReference type="EMBL" id="JACJVO010000021">
    <property type="protein sequence ID" value="MBB6732679.1"/>
    <property type="molecule type" value="Genomic_DNA"/>
</dbReference>
<dbReference type="GO" id="GO:0003910">
    <property type="term" value="F:DNA ligase (ATP) activity"/>
    <property type="evidence" value="ECO:0007669"/>
    <property type="project" value="UniProtKB-EC"/>
</dbReference>
<reference evidence="5 6" key="1">
    <citation type="submission" date="2020-08" db="EMBL/GenBank/DDBJ databases">
        <title>Cohnella phylogeny.</title>
        <authorList>
            <person name="Dunlap C."/>
        </authorList>
    </citation>
    <scope>NUCLEOTIDE SEQUENCE [LARGE SCALE GENOMIC DNA]</scope>
    <source>
        <strain evidence="5 6">CBP 2801</strain>
    </source>
</reference>
<evidence type="ECO:0000256" key="3">
    <source>
        <dbReference type="ARBA" id="ARBA00034003"/>
    </source>
</evidence>
<evidence type="ECO:0000256" key="1">
    <source>
        <dbReference type="ARBA" id="ARBA00007572"/>
    </source>
</evidence>
<dbReference type="InterPro" id="IPR012310">
    <property type="entry name" value="DNA_ligase_ATP-dep_cent"/>
</dbReference>
<dbReference type="Pfam" id="PF01068">
    <property type="entry name" value="DNA_ligase_A_M"/>
    <property type="match status" value="1"/>
</dbReference>
<dbReference type="GO" id="GO:0005524">
    <property type="term" value="F:ATP binding"/>
    <property type="evidence" value="ECO:0007669"/>
    <property type="project" value="InterPro"/>
</dbReference>
<dbReference type="GO" id="GO:0006310">
    <property type="term" value="P:DNA recombination"/>
    <property type="evidence" value="ECO:0007669"/>
    <property type="project" value="InterPro"/>
</dbReference>
<comment type="similarity">
    <text evidence="1">Belongs to the ATP-dependent DNA ligase family.</text>
</comment>
<comment type="catalytic activity">
    <reaction evidence="3">
        <text>ATP + (deoxyribonucleotide)n-3'-hydroxyl + 5'-phospho-(deoxyribonucleotide)m = (deoxyribonucleotide)n+m + AMP + diphosphate.</text>
        <dbReference type="EC" id="6.5.1.1"/>
    </reaction>
</comment>
<proteinExistence type="inferred from homology"/>
<sequence>MFLTPMLLAKREDPFDDPRYLYEPKIDGHRAIFSIENGVARIYTRHHSDVTRQYPELHEVPIADDSDMVLDGEIAVVDLETGAVDFEAVMRRFQLRKAEKIRVAAATQPVHFFAFDILRYKGMDLRKLPLIERKEILAAALDNSPYFSRVLSVENEGTALFNVIKERKLEGIVAKQKSGVYVGRRSESWQKIINYTYADVYISGYLKNQFGWLVEYNGRPAGIIEFDSTVPAAQKQAFYSVARKLVTGEDRNFVYVEPMIEARVRFRNWTKSGKMRSPEFVGFTV</sequence>
<dbReference type="RefSeq" id="WP_185130339.1">
    <property type="nucleotide sequence ID" value="NZ_JACJVO010000021.1"/>
</dbReference>
<dbReference type="PROSITE" id="PS50160">
    <property type="entry name" value="DNA_LIGASE_A3"/>
    <property type="match status" value="1"/>
</dbReference>
<dbReference type="Gene3D" id="3.30.470.30">
    <property type="entry name" value="DNA ligase/mRNA capping enzyme"/>
    <property type="match status" value="1"/>
</dbReference>
<dbReference type="Proteomes" id="UP000564644">
    <property type="component" value="Unassembled WGS sequence"/>
</dbReference>
<keyword evidence="6" id="KW-1185">Reference proteome</keyword>
<evidence type="ECO:0000256" key="2">
    <source>
        <dbReference type="ARBA" id="ARBA00022598"/>
    </source>
</evidence>
<dbReference type="CDD" id="cd07906">
    <property type="entry name" value="Adenylation_DNA_ligase_LigD_LigC"/>
    <property type="match status" value="1"/>
</dbReference>
<keyword evidence="2 5" id="KW-0436">Ligase</keyword>
<dbReference type="PANTHER" id="PTHR45674:SF4">
    <property type="entry name" value="DNA LIGASE 1"/>
    <property type="match status" value="1"/>
</dbReference>
<dbReference type="AlphaFoldDB" id="A0A7X0SMM5"/>
<dbReference type="SUPFAM" id="SSF56091">
    <property type="entry name" value="DNA ligase/mRNA capping enzyme, catalytic domain"/>
    <property type="match status" value="1"/>
</dbReference>
<dbReference type="Gene3D" id="3.30.1490.70">
    <property type="match status" value="1"/>
</dbReference>
<dbReference type="SUPFAM" id="SSF50249">
    <property type="entry name" value="Nucleic acid-binding proteins"/>
    <property type="match status" value="1"/>
</dbReference>
<dbReference type="InterPro" id="IPR050191">
    <property type="entry name" value="ATP-dep_DNA_ligase"/>
</dbReference>
<evidence type="ECO:0000313" key="5">
    <source>
        <dbReference type="EMBL" id="MBB6732679.1"/>
    </source>
</evidence>
<dbReference type="NCBIfam" id="NF005796">
    <property type="entry name" value="PRK07636.1"/>
    <property type="match status" value="1"/>
</dbReference>
<accession>A0A7X0SMM5</accession>
<organism evidence="5 6">
    <name type="scientific">Cohnella zeiphila</name>
    <dbReference type="NCBI Taxonomy" id="2761120"/>
    <lineage>
        <taxon>Bacteria</taxon>
        <taxon>Bacillati</taxon>
        <taxon>Bacillota</taxon>
        <taxon>Bacilli</taxon>
        <taxon>Bacillales</taxon>
        <taxon>Paenibacillaceae</taxon>
        <taxon>Cohnella</taxon>
    </lineage>
</organism>
<evidence type="ECO:0000259" key="4">
    <source>
        <dbReference type="PROSITE" id="PS50160"/>
    </source>
</evidence>
<gene>
    <name evidence="5" type="ORF">H7C18_17295</name>
</gene>